<proteinExistence type="inferred from homology"/>
<keyword evidence="6 9" id="KW-0472">Membrane</keyword>
<evidence type="ECO:0000313" key="11">
    <source>
        <dbReference type="Proteomes" id="UP000319908"/>
    </source>
</evidence>
<dbReference type="GO" id="GO:0005886">
    <property type="term" value="C:plasma membrane"/>
    <property type="evidence" value="ECO:0007669"/>
    <property type="project" value="UniProtKB-SubCell"/>
</dbReference>
<dbReference type="RefSeq" id="WP_146409322.1">
    <property type="nucleotide sequence ID" value="NZ_SJPU01000003.1"/>
</dbReference>
<organism evidence="10 11">
    <name type="scientific">Allorhodopirellula heiligendammensis</name>
    <dbReference type="NCBI Taxonomy" id="2714739"/>
    <lineage>
        <taxon>Bacteria</taxon>
        <taxon>Pseudomonadati</taxon>
        <taxon>Planctomycetota</taxon>
        <taxon>Planctomycetia</taxon>
        <taxon>Pirellulales</taxon>
        <taxon>Pirellulaceae</taxon>
        <taxon>Allorhodopirellula</taxon>
    </lineage>
</organism>
<dbReference type="GO" id="GO:0022857">
    <property type="term" value="F:transmembrane transporter activity"/>
    <property type="evidence" value="ECO:0007669"/>
    <property type="project" value="InterPro"/>
</dbReference>
<dbReference type="InterPro" id="IPR003400">
    <property type="entry name" value="ExbD"/>
</dbReference>
<comment type="similarity">
    <text evidence="2 7">Belongs to the ExbD/TolR family.</text>
</comment>
<keyword evidence="5 9" id="KW-1133">Transmembrane helix</keyword>
<dbReference type="OrthoDB" id="292474at2"/>
<dbReference type="EMBL" id="SJPU01000003">
    <property type="protein sequence ID" value="TWU10988.1"/>
    <property type="molecule type" value="Genomic_DNA"/>
</dbReference>
<dbReference type="GO" id="GO:0015031">
    <property type="term" value="P:protein transport"/>
    <property type="evidence" value="ECO:0007669"/>
    <property type="project" value="UniProtKB-KW"/>
</dbReference>
<comment type="subcellular location">
    <subcellularLocation>
        <location evidence="1">Cell membrane</location>
        <topology evidence="1">Single-pass membrane protein</topology>
    </subcellularLocation>
    <subcellularLocation>
        <location evidence="7">Cell membrane</location>
        <topology evidence="7">Single-pass type II membrane protein</topology>
    </subcellularLocation>
</comment>
<evidence type="ECO:0000256" key="3">
    <source>
        <dbReference type="ARBA" id="ARBA00022475"/>
    </source>
</evidence>
<dbReference type="PANTHER" id="PTHR30558">
    <property type="entry name" value="EXBD MEMBRANE COMPONENT OF PMF-DRIVEN MACROMOLECULE IMPORT SYSTEM"/>
    <property type="match status" value="1"/>
</dbReference>
<dbReference type="Proteomes" id="UP000319908">
    <property type="component" value="Unassembled WGS sequence"/>
</dbReference>
<evidence type="ECO:0000313" key="10">
    <source>
        <dbReference type="EMBL" id="TWU10988.1"/>
    </source>
</evidence>
<reference evidence="10 11" key="1">
    <citation type="journal article" date="2020" name="Antonie Van Leeuwenhoek">
        <title>Rhodopirellula heiligendammensis sp. nov., Rhodopirellula pilleata sp. nov., and Rhodopirellula solitaria sp. nov. isolated from natural or artificial marine surfaces in Northern Germany and California, USA, and emended description of the genus Rhodopirellula.</title>
        <authorList>
            <person name="Kallscheuer N."/>
            <person name="Wiegand S."/>
            <person name="Jogler M."/>
            <person name="Boedeker C."/>
            <person name="Peeters S.H."/>
            <person name="Rast P."/>
            <person name="Heuer A."/>
            <person name="Jetten M.S.M."/>
            <person name="Rohde M."/>
            <person name="Jogler C."/>
        </authorList>
    </citation>
    <scope>NUCLEOTIDE SEQUENCE [LARGE SCALE GENOMIC DNA]</scope>
    <source>
        <strain evidence="10 11">Poly21</strain>
    </source>
</reference>
<keyword evidence="3" id="KW-1003">Cell membrane</keyword>
<dbReference type="Pfam" id="PF02472">
    <property type="entry name" value="ExbD"/>
    <property type="match status" value="1"/>
</dbReference>
<sequence length="273" mass="29597">MSISVQCPSCDMRRKVNERLAGRTIRCPGCDQPLTIPTVVEAEPLEPSQSEMSEVELPEQGVLEHVASGDSVIMEAMSVSAAEQAPVAVLSESGPDTKGSHSSAAAPEPHHAEHPPSALLHDDDDDAIPPRKKRDDGELDMTPMVDVTFLLLIFFMVTASFSLQKSIKMPKQNSDLPSMSNVEEPTEELDPIELEIEENGSFLVLAADWERETPGKQNLVSALKQAIGANKDGMRLDIKVHENAKLQMLVDGMDAGTIAGFQEIQVAEVDGFD</sequence>
<evidence type="ECO:0000256" key="9">
    <source>
        <dbReference type="SAM" id="Phobius"/>
    </source>
</evidence>
<dbReference type="AlphaFoldDB" id="A0A5C6BG03"/>
<protein>
    <submittedName>
        <fullName evidence="10">Biopolymer transport protein ExbD/TolR</fullName>
    </submittedName>
</protein>
<keyword evidence="11" id="KW-1185">Reference proteome</keyword>
<dbReference type="PANTHER" id="PTHR30558:SF3">
    <property type="entry name" value="BIOPOLYMER TRANSPORT PROTEIN EXBD-RELATED"/>
    <property type="match status" value="1"/>
</dbReference>
<gene>
    <name evidence="10" type="ORF">Poly21_48950</name>
</gene>
<keyword evidence="7" id="KW-0813">Transport</keyword>
<evidence type="ECO:0000256" key="2">
    <source>
        <dbReference type="ARBA" id="ARBA00005811"/>
    </source>
</evidence>
<accession>A0A5C6BG03</accession>
<keyword evidence="7" id="KW-0653">Protein transport</keyword>
<feature type="region of interest" description="Disordered" evidence="8">
    <location>
        <begin position="91"/>
        <end position="139"/>
    </location>
</feature>
<evidence type="ECO:0000256" key="5">
    <source>
        <dbReference type="ARBA" id="ARBA00022989"/>
    </source>
</evidence>
<keyword evidence="4 7" id="KW-0812">Transmembrane</keyword>
<name>A0A5C6BG03_9BACT</name>
<evidence type="ECO:0000256" key="7">
    <source>
        <dbReference type="RuleBase" id="RU003879"/>
    </source>
</evidence>
<feature type="transmembrane region" description="Helical" evidence="9">
    <location>
        <begin position="141"/>
        <end position="163"/>
    </location>
</feature>
<evidence type="ECO:0000256" key="4">
    <source>
        <dbReference type="ARBA" id="ARBA00022692"/>
    </source>
</evidence>
<evidence type="ECO:0000256" key="8">
    <source>
        <dbReference type="SAM" id="MobiDB-lite"/>
    </source>
</evidence>
<comment type="caution">
    <text evidence="10">The sequence shown here is derived from an EMBL/GenBank/DDBJ whole genome shotgun (WGS) entry which is preliminary data.</text>
</comment>
<evidence type="ECO:0000256" key="6">
    <source>
        <dbReference type="ARBA" id="ARBA00023136"/>
    </source>
</evidence>
<evidence type="ECO:0000256" key="1">
    <source>
        <dbReference type="ARBA" id="ARBA00004162"/>
    </source>
</evidence>